<dbReference type="GO" id="GO:0015074">
    <property type="term" value="P:DNA integration"/>
    <property type="evidence" value="ECO:0007669"/>
    <property type="project" value="InterPro"/>
</dbReference>
<dbReference type="RefSeq" id="WP_117730703.1">
    <property type="nucleotide sequence ID" value="NZ_CP027116.1"/>
</dbReference>
<reference evidence="4 5" key="1">
    <citation type="submission" date="2018-02" db="EMBL/GenBank/DDBJ databases">
        <title>The complete genome of two Bacillus pumilus strains from Cuatro Cienegas, Coahuila, Mexico.</title>
        <authorList>
            <person name="Zarza E."/>
            <person name="Alcaraz L.D."/>
            <person name="Aguilar-Salinas B."/>
            <person name="Islas A."/>
            <person name="Olmedo-Alvarez G."/>
        </authorList>
    </citation>
    <scope>NUCLEOTIDE SEQUENCE [LARGE SCALE GENOMIC DNA]</scope>
    <source>
        <strain evidence="4 5">145</strain>
    </source>
</reference>
<sequence length="329" mass="37714">MWYNKEFKETYLDTLSGDSQLKQASLLFNHSQKEEKIRDKDLFDFTTDEILNVLRAMYSTSLGSLETFLYTMVGYIDWSIANGVTKGANNLARLIKTNDLLTCIDSSLKLYITKNELEKMCAELINPQDRALLRLLFEGILGFEASEITSLKKSDIERAIKNNNMLTVRDTKFGERTVKVDTSTLKDCIEANAQMEYRPLNGKPGLRNPIVKLAANEYVIKTKQTNAIRQGQASRTVVSVTFRSFKEIFGLSFLRPIGIVKSGLLFEGYKLLLKGEELNRKALNKIYNDRQVNAHDLRQKITADRREFLNEETIKKYYADELKKEGKSL</sequence>
<dbReference type="GO" id="GO:0003677">
    <property type="term" value="F:DNA binding"/>
    <property type="evidence" value="ECO:0007669"/>
    <property type="project" value="InterPro"/>
</dbReference>
<gene>
    <name evidence="4" type="ORF">C5695_10670</name>
</gene>
<dbReference type="Pfam" id="PF22822">
    <property type="entry name" value="MrpR_N_CB"/>
    <property type="match status" value="1"/>
</dbReference>
<dbReference type="GO" id="GO:0006310">
    <property type="term" value="P:DNA recombination"/>
    <property type="evidence" value="ECO:0007669"/>
    <property type="project" value="UniProtKB-KW"/>
</dbReference>
<evidence type="ECO:0000313" key="5">
    <source>
        <dbReference type="Proteomes" id="UP000264960"/>
    </source>
</evidence>
<evidence type="ECO:0000259" key="3">
    <source>
        <dbReference type="Pfam" id="PF22823"/>
    </source>
</evidence>
<feature type="domain" description="MrpR C-terminal catalytic" evidence="3">
    <location>
        <begin position="111"/>
        <end position="322"/>
    </location>
</feature>
<dbReference type="InterPro" id="IPR055008">
    <property type="entry name" value="MrpR_C_cat"/>
</dbReference>
<feature type="domain" description="MrpR N-terminal core-binding" evidence="2">
    <location>
        <begin position="3"/>
        <end position="80"/>
    </location>
</feature>
<dbReference type="InterPro" id="IPR011010">
    <property type="entry name" value="DNA_brk_join_enz"/>
</dbReference>
<proteinExistence type="predicted"/>
<dbReference type="AlphaFoldDB" id="A0AAD0HNM5"/>
<accession>A0AAD0HNM5</accession>
<dbReference type="Pfam" id="PF22823">
    <property type="entry name" value="MrpR_C_cat"/>
    <property type="match status" value="1"/>
</dbReference>
<organism evidence="4 5">
    <name type="scientific">Bacillus pumilus</name>
    <name type="common">Bacillus mesentericus</name>
    <dbReference type="NCBI Taxonomy" id="1408"/>
    <lineage>
        <taxon>Bacteria</taxon>
        <taxon>Bacillati</taxon>
        <taxon>Bacillota</taxon>
        <taxon>Bacilli</taxon>
        <taxon>Bacillales</taxon>
        <taxon>Bacillaceae</taxon>
        <taxon>Bacillus</taxon>
    </lineage>
</organism>
<evidence type="ECO:0000256" key="1">
    <source>
        <dbReference type="ARBA" id="ARBA00023172"/>
    </source>
</evidence>
<dbReference type="EMBL" id="CP027116">
    <property type="protein sequence ID" value="AVM24274.1"/>
    <property type="molecule type" value="Genomic_DNA"/>
</dbReference>
<evidence type="ECO:0000259" key="2">
    <source>
        <dbReference type="Pfam" id="PF22822"/>
    </source>
</evidence>
<evidence type="ECO:0000313" key="4">
    <source>
        <dbReference type="EMBL" id="AVM24274.1"/>
    </source>
</evidence>
<dbReference type="InterPro" id="IPR055009">
    <property type="entry name" value="MrpR_N_CB"/>
</dbReference>
<dbReference type="Proteomes" id="UP000264960">
    <property type="component" value="Chromosome"/>
</dbReference>
<evidence type="ECO:0008006" key="6">
    <source>
        <dbReference type="Google" id="ProtNLM"/>
    </source>
</evidence>
<name>A0AAD0HNM5_BACPU</name>
<dbReference type="Gene3D" id="1.10.443.10">
    <property type="entry name" value="Intergrase catalytic core"/>
    <property type="match status" value="1"/>
</dbReference>
<protein>
    <recommendedName>
        <fullName evidence="6">Integrase</fullName>
    </recommendedName>
</protein>
<keyword evidence="1" id="KW-0233">DNA recombination</keyword>
<dbReference type="InterPro" id="IPR013762">
    <property type="entry name" value="Integrase-like_cat_sf"/>
</dbReference>
<dbReference type="SUPFAM" id="SSF56349">
    <property type="entry name" value="DNA breaking-rejoining enzymes"/>
    <property type="match status" value="1"/>
</dbReference>